<sequence>MTCYDKRLRQTGPERLNDHRVVPLYSRVNGWSLPLHSFQLITLLLYSYLAIVGFSIYIPLLPNEWKYVAYIMIGIIFVHHLITHLVAVTIDPADQNILAKKNYNKPMPSFDRSKCKHVIQNHHCSLCETDVFFFNAIASAVVGILLMILVILYFFIQYFVNPAQLRTSPQFESIVQCEHCVSGNSTWLAFLPLAPVETTAAGILTLAALTMILGSASLLLLGHLLLFHLYLLSKKMNTYEYMIQHQPKQCTISQDMSTEATSDTTCRMEPLQISERLHSTPADKEEKKLDSIDKKFYSFATLICKISNYLACMEANLQLVGESDSLSQ</sequence>
<evidence type="ECO:0000256" key="3">
    <source>
        <dbReference type="ARBA" id="ARBA00022989"/>
    </source>
</evidence>
<keyword evidence="4 5" id="KW-0472">Membrane</keyword>
<comment type="domain">
    <text evidence="5">The DHHC domain is required for palmitoyltransferase activity.</text>
</comment>
<dbReference type="Proteomes" id="UP000826234">
    <property type="component" value="Unassembled WGS sequence"/>
</dbReference>
<proteinExistence type="inferred from homology"/>
<gene>
    <name evidence="7" type="ORF">JD844_002516</name>
</gene>
<evidence type="ECO:0000313" key="8">
    <source>
        <dbReference type="Proteomes" id="UP000826234"/>
    </source>
</evidence>
<comment type="catalytic activity">
    <reaction evidence="5">
        <text>L-cysteinyl-[protein] + hexadecanoyl-CoA = S-hexadecanoyl-L-cysteinyl-[protein] + CoA</text>
        <dbReference type="Rhea" id="RHEA:36683"/>
        <dbReference type="Rhea" id="RHEA-COMP:10131"/>
        <dbReference type="Rhea" id="RHEA-COMP:11032"/>
        <dbReference type="ChEBI" id="CHEBI:29950"/>
        <dbReference type="ChEBI" id="CHEBI:57287"/>
        <dbReference type="ChEBI" id="CHEBI:57379"/>
        <dbReference type="ChEBI" id="CHEBI:74151"/>
        <dbReference type="EC" id="2.3.1.225"/>
    </reaction>
</comment>
<feature type="transmembrane region" description="Helical" evidence="5">
    <location>
        <begin position="67"/>
        <end position="90"/>
    </location>
</feature>
<feature type="transmembrane region" description="Helical" evidence="5">
    <location>
        <begin position="200"/>
        <end position="232"/>
    </location>
</feature>
<name>A0ABQ7TBK9_PHRPL</name>
<protein>
    <recommendedName>
        <fullName evidence="5">Palmitoyltransferase</fullName>
        <ecNumber evidence="5">2.3.1.225</ecNumber>
    </recommendedName>
</protein>
<keyword evidence="8" id="KW-1185">Reference proteome</keyword>
<evidence type="ECO:0000256" key="4">
    <source>
        <dbReference type="ARBA" id="ARBA00023136"/>
    </source>
</evidence>
<accession>A0ABQ7TBK9</accession>
<dbReference type="InterPro" id="IPR001594">
    <property type="entry name" value="Palmitoyltrfase_DHHC"/>
</dbReference>
<reference evidence="7 8" key="1">
    <citation type="journal article" date="2022" name="Gigascience">
        <title>A chromosome-level genome assembly and annotation of the desert horned lizard, Phrynosoma platyrhinos, provides insight into chromosomal rearrangements among reptiles.</title>
        <authorList>
            <person name="Koochekian N."/>
            <person name="Ascanio A."/>
            <person name="Farleigh K."/>
            <person name="Card D.C."/>
            <person name="Schield D.R."/>
            <person name="Castoe T.A."/>
            <person name="Jezkova T."/>
        </authorList>
    </citation>
    <scope>NUCLEOTIDE SEQUENCE [LARGE SCALE GENOMIC DNA]</scope>
    <source>
        <strain evidence="7">NK-2021</strain>
    </source>
</reference>
<comment type="similarity">
    <text evidence="5">Belongs to the DHHC palmitoyltransferase family.</text>
</comment>
<evidence type="ECO:0000256" key="2">
    <source>
        <dbReference type="ARBA" id="ARBA00022692"/>
    </source>
</evidence>
<dbReference type="EC" id="2.3.1.225" evidence="5"/>
<comment type="subcellular location">
    <subcellularLocation>
        <location evidence="1">Membrane</location>
        <topology evidence="1">Multi-pass membrane protein</topology>
    </subcellularLocation>
</comment>
<evidence type="ECO:0000256" key="1">
    <source>
        <dbReference type="ARBA" id="ARBA00004141"/>
    </source>
</evidence>
<dbReference type="Pfam" id="PF01529">
    <property type="entry name" value="DHHC"/>
    <property type="match status" value="1"/>
</dbReference>
<keyword evidence="2 5" id="KW-0812">Transmembrane</keyword>
<evidence type="ECO:0000259" key="6">
    <source>
        <dbReference type="Pfam" id="PF01529"/>
    </source>
</evidence>
<feature type="transmembrane region" description="Helical" evidence="5">
    <location>
        <begin position="132"/>
        <end position="156"/>
    </location>
</feature>
<keyword evidence="5" id="KW-0012">Acyltransferase</keyword>
<evidence type="ECO:0000313" key="7">
    <source>
        <dbReference type="EMBL" id="KAH0627106.1"/>
    </source>
</evidence>
<keyword evidence="3 5" id="KW-1133">Transmembrane helix</keyword>
<evidence type="ECO:0000256" key="5">
    <source>
        <dbReference type="RuleBase" id="RU079119"/>
    </source>
</evidence>
<feature type="transmembrane region" description="Helical" evidence="5">
    <location>
        <begin position="40"/>
        <end position="61"/>
    </location>
</feature>
<dbReference type="Gene3D" id="1.10.287.3160">
    <property type="match status" value="1"/>
</dbReference>
<feature type="domain" description="Palmitoyltransferase DHHC" evidence="6">
    <location>
        <begin position="97"/>
        <end position="244"/>
    </location>
</feature>
<keyword evidence="5" id="KW-0808">Transferase</keyword>
<organism evidence="7 8">
    <name type="scientific">Phrynosoma platyrhinos</name>
    <name type="common">Desert horned lizard</name>
    <dbReference type="NCBI Taxonomy" id="52577"/>
    <lineage>
        <taxon>Eukaryota</taxon>
        <taxon>Metazoa</taxon>
        <taxon>Chordata</taxon>
        <taxon>Craniata</taxon>
        <taxon>Vertebrata</taxon>
        <taxon>Euteleostomi</taxon>
        <taxon>Lepidosauria</taxon>
        <taxon>Squamata</taxon>
        <taxon>Bifurcata</taxon>
        <taxon>Unidentata</taxon>
        <taxon>Episquamata</taxon>
        <taxon>Toxicofera</taxon>
        <taxon>Iguania</taxon>
        <taxon>Phrynosomatidae</taxon>
        <taxon>Phrynosomatinae</taxon>
        <taxon>Phrynosoma</taxon>
    </lineage>
</organism>
<comment type="caution">
    <text evidence="7">The sequence shown here is derived from an EMBL/GenBank/DDBJ whole genome shotgun (WGS) entry which is preliminary data.</text>
</comment>
<dbReference type="EMBL" id="JAIPUX010000521">
    <property type="protein sequence ID" value="KAH0627106.1"/>
    <property type="molecule type" value="Genomic_DNA"/>
</dbReference>